<evidence type="ECO:0000313" key="2">
    <source>
        <dbReference type="EMBL" id="PZX43055.1"/>
    </source>
</evidence>
<dbReference type="RefSeq" id="WP_015360849.1">
    <property type="nucleotide sequence ID" value="NZ_QKZR01000001.1"/>
</dbReference>
<dbReference type="InterPro" id="IPR041698">
    <property type="entry name" value="Methyltransf_25"/>
</dbReference>
<keyword evidence="2" id="KW-0489">Methyltransferase</keyword>
<dbReference type="GO" id="GO:0032259">
    <property type="term" value="P:methylation"/>
    <property type="evidence" value="ECO:0007669"/>
    <property type="project" value="UniProtKB-KW"/>
</dbReference>
<keyword evidence="2" id="KW-0808">Transferase</keyword>
<feature type="domain" description="Methyltransferase" evidence="1">
    <location>
        <begin position="65"/>
        <end position="146"/>
    </location>
</feature>
<dbReference type="Pfam" id="PF13649">
    <property type="entry name" value="Methyltransf_25"/>
    <property type="match status" value="1"/>
</dbReference>
<dbReference type="Gene3D" id="3.40.50.150">
    <property type="entry name" value="Vaccinia Virus protein VP39"/>
    <property type="match status" value="1"/>
</dbReference>
<dbReference type="SUPFAM" id="SSF53335">
    <property type="entry name" value="S-adenosyl-L-methionine-dependent methyltransferases"/>
    <property type="match status" value="1"/>
</dbReference>
<proteinExistence type="predicted"/>
<evidence type="ECO:0000259" key="1">
    <source>
        <dbReference type="Pfam" id="PF13649"/>
    </source>
</evidence>
<name>A0ABX5PZ85_9FLAO</name>
<dbReference type="Proteomes" id="UP000248584">
    <property type="component" value="Unassembled WGS sequence"/>
</dbReference>
<comment type="caution">
    <text evidence="2">The sequence shown here is derived from an EMBL/GenBank/DDBJ whole genome shotgun (WGS) entry which is preliminary data.</text>
</comment>
<organism evidence="2 3">
    <name type="scientific">Nonlabens dokdonensis</name>
    <dbReference type="NCBI Taxonomy" id="328515"/>
    <lineage>
        <taxon>Bacteria</taxon>
        <taxon>Pseudomonadati</taxon>
        <taxon>Bacteroidota</taxon>
        <taxon>Flavobacteriia</taxon>
        <taxon>Flavobacteriales</taxon>
        <taxon>Flavobacteriaceae</taxon>
        <taxon>Nonlabens</taxon>
    </lineage>
</organism>
<gene>
    <name evidence="2" type="ORF">LX97_00054</name>
</gene>
<accession>A0ABX5PZ85</accession>
<protein>
    <submittedName>
        <fullName evidence="2">Methyltransferase family protein</fullName>
    </submittedName>
</protein>
<sequence>MIKIKKNKKPWPTRDAMQQVYELNLWGENGGEFYSGEGSHNPYIIAPYIKCVSQFLNSFEEPISICDLGCGDFNIGKEFVDLCKSYTAVDIVPELISRNKKYFKEANLSFQCIDIAKDQLPKADCVIIRQVLQHLSNNEIKQIVNKLPTYRYIILTEHLPEGAFVPNLDIISGQGIRIKKKSGVDLLAEPFNLKVKKSSILEQTQLKNHKGIISTALYEMF</sequence>
<evidence type="ECO:0000313" key="3">
    <source>
        <dbReference type="Proteomes" id="UP000248584"/>
    </source>
</evidence>
<reference evidence="2 3" key="1">
    <citation type="submission" date="2018-06" db="EMBL/GenBank/DDBJ databases">
        <title>Genomic Encyclopedia of Archaeal and Bacterial Type Strains, Phase II (KMG-II): from individual species to whole genera.</title>
        <authorList>
            <person name="Goeker M."/>
        </authorList>
    </citation>
    <scope>NUCLEOTIDE SEQUENCE [LARGE SCALE GENOMIC DNA]</scope>
    <source>
        <strain evidence="2 3">DSM 17205</strain>
    </source>
</reference>
<dbReference type="InterPro" id="IPR029063">
    <property type="entry name" value="SAM-dependent_MTases_sf"/>
</dbReference>
<dbReference type="GO" id="GO:0008168">
    <property type="term" value="F:methyltransferase activity"/>
    <property type="evidence" value="ECO:0007669"/>
    <property type="project" value="UniProtKB-KW"/>
</dbReference>
<keyword evidence="3" id="KW-1185">Reference proteome</keyword>
<dbReference type="EMBL" id="QKZR01000001">
    <property type="protein sequence ID" value="PZX43055.1"/>
    <property type="molecule type" value="Genomic_DNA"/>
</dbReference>